<evidence type="ECO:0000313" key="2">
    <source>
        <dbReference type="EMBL" id="CAG9315881.1"/>
    </source>
</evidence>
<comment type="caution">
    <text evidence="2">The sequence shown here is derived from an EMBL/GenBank/DDBJ whole genome shotgun (WGS) entry which is preliminary data.</text>
</comment>
<sequence length="250" mass="29508">MEPVITPIYVRDFARKALDLMNPKPQKEEPVIEREPREPVEGPGRKIGLTDYKKWEEFKADEEEEEKKKEEYAKTMCSQDHRKEIELFERPNPEKLEAASQFKKQGNDAFKEKNYSLAALFYRKGLLQLDYTFPENPSEEDKFKELELTLHLNMSLAKFHMDELDETLTHAGQALRVQPNHPKALFRRAQVFFKRDLIDDCRKEVQKILEQNSSNVEAQELLRELDKKVARYKNKEKQIFKAMVSSEEGN</sequence>
<dbReference type="PANTHER" id="PTHR46512">
    <property type="entry name" value="PEPTIDYLPROLYL ISOMERASE"/>
    <property type="match status" value="1"/>
</dbReference>
<feature type="region of interest" description="Disordered" evidence="1">
    <location>
        <begin position="21"/>
        <end position="47"/>
    </location>
</feature>
<dbReference type="SMART" id="SM00028">
    <property type="entry name" value="TPR"/>
    <property type="match status" value="3"/>
</dbReference>
<accession>A0AAU9J2C1</accession>
<organism evidence="2 3">
    <name type="scientific">Blepharisma stoltei</name>
    <dbReference type="NCBI Taxonomy" id="1481888"/>
    <lineage>
        <taxon>Eukaryota</taxon>
        <taxon>Sar</taxon>
        <taxon>Alveolata</taxon>
        <taxon>Ciliophora</taxon>
        <taxon>Postciliodesmatophora</taxon>
        <taxon>Heterotrichea</taxon>
        <taxon>Heterotrichida</taxon>
        <taxon>Blepharismidae</taxon>
        <taxon>Blepharisma</taxon>
    </lineage>
</organism>
<reference evidence="2" key="1">
    <citation type="submission" date="2021-09" db="EMBL/GenBank/DDBJ databases">
        <authorList>
            <consortium name="AG Swart"/>
            <person name="Singh M."/>
            <person name="Singh A."/>
            <person name="Seah K."/>
            <person name="Emmerich C."/>
        </authorList>
    </citation>
    <scope>NUCLEOTIDE SEQUENCE</scope>
    <source>
        <strain evidence="2">ATCC30299</strain>
    </source>
</reference>
<dbReference type="InterPro" id="IPR050754">
    <property type="entry name" value="FKBP4/5/8-like"/>
</dbReference>
<dbReference type="EMBL" id="CAJZBQ010000014">
    <property type="protein sequence ID" value="CAG9315881.1"/>
    <property type="molecule type" value="Genomic_DNA"/>
</dbReference>
<gene>
    <name evidence="2" type="ORF">BSTOLATCC_MIC14625</name>
</gene>
<dbReference type="Proteomes" id="UP001162131">
    <property type="component" value="Unassembled WGS sequence"/>
</dbReference>
<protein>
    <submittedName>
        <fullName evidence="2">Uncharacterized protein</fullName>
    </submittedName>
</protein>
<dbReference type="AlphaFoldDB" id="A0AAU9J2C1"/>
<dbReference type="SUPFAM" id="SSF48452">
    <property type="entry name" value="TPR-like"/>
    <property type="match status" value="1"/>
</dbReference>
<name>A0AAU9J2C1_9CILI</name>
<evidence type="ECO:0000256" key="1">
    <source>
        <dbReference type="SAM" id="MobiDB-lite"/>
    </source>
</evidence>
<dbReference type="Gene3D" id="1.25.40.10">
    <property type="entry name" value="Tetratricopeptide repeat domain"/>
    <property type="match status" value="1"/>
</dbReference>
<evidence type="ECO:0000313" key="3">
    <source>
        <dbReference type="Proteomes" id="UP001162131"/>
    </source>
</evidence>
<dbReference type="InterPro" id="IPR019734">
    <property type="entry name" value="TPR_rpt"/>
</dbReference>
<proteinExistence type="predicted"/>
<feature type="compositionally biased region" description="Basic and acidic residues" evidence="1">
    <location>
        <begin position="25"/>
        <end position="44"/>
    </location>
</feature>
<dbReference type="InterPro" id="IPR011990">
    <property type="entry name" value="TPR-like_helical_dom_sf"/>
</dbReference>
<keyword evidence="3" id="KW-1185">Reference proteome</keyword>